<dbReference type="InterPro" id="IPR013783">
    <property type="entry name" value="Ig-like_fold"/>
</dbReference>
<keyword evidence="1" id="KW-0472">Membrane</keyword>
<dbReference type="AlphaFoldDB" id="A0A4Q9GNK1"/>
<dbReference type="RefSeq" id="WP_130980396.1">
    <property type="nucleotide sequence ID" value="NZ_SISG01000001.1"/>
</dbReference>
<dbReference type="Proteomes" id="UP000294194">
    <property type="component" value="Unassembled WGS sequence"/>
</dbReference>
<keyword evidence="1" id="KW-0812">Transmembrane</keyword>
<organism evidence="2 3">
    <name type="scientific">Glaciihabitans arcticus</name>
    <dbReference type="NCBI Taxonomy" id="2668039"/>
    <lineage>
        <taxon>Bacteria</taxon>
        <taxon>Bacillati</taxon>
        <taxon>Actinomycetota</taxon>
        <taxon>Actinomycetes</taxon>
        <taxon>Micrococcales</taxon>
        <taxon>Microbacteriaceae</taxon>
        <taxon>Glaciihabitans</taxon>
    </lineage>
</organism>
<evidence type="ECO:0000313" key="3">
    <source>
        <dbReference type="Proteomes" id="UP000294194"/>
    </source>
</evidence>
<reference evidence="3" key="1">
    <citation type="submission" date="2019-02" db="EMBL/GenBank/DDBJ databases">
        <title>Glaciihabitans arcticus sp. nov., a psychrotolerant bacterium isolated from polar soil.</title>
        <authorList>
            <person name="Dahal R.H."/>
        </authorList>
    </citation>
    <scope>NUCLEOTIDE SEQUENCE [LARGE SCALE GENOMIC DNA]</scope>
    <source>
        <strain evidence="3">RP-3-7</strain>
    </source>
</reference>
<evidence type="ECO:0000256" key="1">
    <source>
        <dbReference type="SAM" id="Phobius"/>
    </source>
</evidence>
<evidence type="ECO:0000313" key="2">
    <source>
        <dbReference type="EMBL" id="TBN56286.1"/>
    </source>
</evidence>
<dbReference type="Gene3D" id="2.60.40.10">
    <property type="entry name" value="Immunoglobulins"/>
    <property type="match status" value="1"/>
</dbReference>
<accession>A0A4Q9GNK1</accession>
<dbReference type="EMBL" id="SISG01000001">
    <property type="protein sequence ID" value="TBN56286.1"/>
    <property type="molecule type" value="Genomic_DNA"/>
</dbReference>
<protein>
    <submittedName>
        <fullName evidence="2">Uncharacterized protein</fullName>
    </submittedName>
</protein>
<keyword evidence="1" id="KW-1133">Transmembrane helix</keyword>
<comment type="caution">
    <text evidence="2">The sequence shown here is derived from an EMBL/GenBank/DDBJ whole genome shotgun (WGS) entry which is preliminary data.</text>
</comment>
<gene>
    <name evidence="2" type="ORF">EYE40_02115</name>
</gene>
<keyword evidence="3" id="KW-1185">Reference proteome</keyword>
<proteinExistence type="predicted"/>
<name>A0A4Q9GNK1_9MICO</name>
<feature type="transmembrane region" description="Helical" evidence="1">
    <location>
        <begin position="34"/>
        <end position="55"/>
    </location>
</feature>
<dbReference type="GO" id="GO:0005975">
    <property type="term" value="P:carbohydrate metabolic process"/>
    <property type="evidence" value="ECO:0007669"/>
    <property type="project" value="UniProtKB-ARBA"/>
</dbReference>
<sequence length="241" mass="24651">MTNLFSPDDVPGLGAIDAKAVIRGAKRRRLPMQLATGGALVLALGGIGLTVQGVLGAENQTATLSQPDYVTESSEGGASSFDGQRDAVLSADQLSYCGEQIADVSPSPSGLVLSLDFPNGTGGSTPIEGTVTMTNNGDAAIRGYTAANPVLTLAQGGRVIWHSNGAMIMSAAEIALAPGETYVYTTSFTPVVCGEDDERDAGFRAELPPAPAGEYQLLAAIDLMGDVDELVTGSVDSITLD</sequence>